<keyword evidence="1" id="KW-0732">Signal</keyword>
<dbReference type="Proteomes" id="UP000823964">
    <property type="component" value="Unassembled WGS sequence"/>
</dbReference>
<feature type="signal peptide" evidence="1">
    <location>
        <begin position="1"/>
        <end position="21"/>
    </location>
</feature>
<comment type="caution">
    <text evidence="3">The sequence shown here is derived from an EMBL/GenBank/DDBJ whole genome shotgun (WGS) entry which is preliminary data.</text>
</comment>
<evidence type="ECO:0000313" key="3">
    <source>
        <dbReference type="EMBL" id="HIX19794.1"/>
    </source>
</evidence>
<evidence type="ECO:0000313" key="4">
    <source>
        <dbReference type="Proteomes" id="UP000823964"/>
    </source>
</evidence>
<proteinExistence type="predicted"/>
<accession>A0A9D1VB91</accession>
<organism evidence="3 4">
    <name type="scientific">Candidatus Akkermansia intestinigallinarum</name>
    <dbReference type="NCBI Taxonomy" id="2838431"/>
    <lineage>
        <taxon>Bacteria</taxon>
        <taxon>Pseudomonadati</taxon>
        <taxon>Verrucomicrobiota</taxon>
        <taxon>Verrucomicrobiia</taxon>
        <taxon>Verrucomicrobiales</taxon>
        <taxon>Akkermansiaceae</taxon>
        <taxon>Akkermansia</taxon>
    </lineage>
</organism>
<protein>
    <submittedName>
        <fullName evidence="3">Thioredoxin family protein</fullName>
    </submittedName>
</protein>
<feature type="domain" description="Thioredoxin-like fold" evidence="2">
    <location>
        <begin position="36"/>
        <end position="134"/>
    </location>
</feature>
<dbReference type="AlphaFoldDB" id="A0A9D1VB91"/>
<dbReference type="Pfam" id="PF13098">
    <property type="entry name" value="Thioredoxin_2"/>
    <property type="match status" value="1"/>
</dbReference>
<evidence type="ECO:0000259" key="2">
    <source>
        <dbReference type="Pfam" id="PF13098"/>
    </source>
</evidence>
<dbReference type="SUPFAM" id="SSF52833">
    <property type="entry name" value="Thioredoxin-like"/>
    <property type="match status" value="1"/>
</dbReference>
<gene>
    <name evidence="3" type="ORF">H9862_04230</name>
</gene>
<reference evidence="3" key="2">
    <citation type="submission" date="2021-04" db="EMBL/GenBank/DDBJ databases">
        <authorList>
            <person name="Gilroy R."/>
        </authorList>
    </citation>
    <scope>NUCLEOTIDE SEQUENCE</scope>
    <source>
        <strain evidence="3">14975</strain>
    </source>
</reference>
<reference evidence="3" key="1">
    <citation type="journal article" date="2021" name="PeerJ">
        <title>Extensive microbial diversity within the chicken gut microbiome revealed by metagenomics and culture.</title>
        <authorList>
            <person name="Gilroy R."/>
            <person name="Ravi A."/>
            <person name="Getino M."/>
            <person name="Pursley I."/>
            <person name="Horton D.L."/>
            <person name="Alikhan N.F."/>
            <person name="Baker D."/>
            <person name="Gharbi K."/>
            <person name="Hall N."/>
            <person name="Watson M."/>
            <person name="Adriaenssens E.M."/>
            <person name="Foster-Nyarko E."/>
            <person name="Jarju S."/>
            <person name="Secka A."/>
            <person name="Antonio M."/>
            <person name="Oren A."/>
            <person name="Chaudhuri R.R."/>
            <person name="La Ragione R."/>
            <person name="Hildebrand F."/>
            <person name="Pallen M.J."/>
        </authorList>
    </citation>
    <scope>NUCLEOTIDE SEQUENCE</scope>
    <source>
        <strain evidence="3">14975</strain>
    </source>
</reference>
<name>A0A9D1VB91_9BACT</name>
<dbReference type="InterPro" id="IPR036249">
    <property type="entry name" value="Thioredoxin-like_sf"/>
</dbReference>
<feature type="chain" id="PRO_5038351012" evidence="1">
    <location>
        <begin position="22"/>
        <end position="333"/>
    </location>
</feature>
<evidence type="ECO:0000256" key="1">
    <source>
        <dbReference type="SAM" id="SignalP"/>
    </source>
</evidence>
<dbReference type="EMBL" id="DXFQ01000070">
    <property type="protein sequence ID" value="HIX19794.1"/>
    <property type="molecule type" value="Genomic_DNA"/>
</dbReference>
<dbReference type="InterPro" id="IPR012336">
    <property type="entry name" value="Thioredoxin-like_fold"/>
</dbReference>
<dbReference type="Gene3D" id="3.40.30.10">
    <property type="entry name" value="Glutaredoxin"/>
    <property type="match status" value="1"/>
</dbReference>
<sequence length="333" mass="36745">MKNSLFLLPALLPVLICPAMAELPECPDLAAAKKVAAEQKRDIMWLFTGNDWCPACIYLETKIMNQADFDAAVGTKLVLVKELFPRTPEALKQVTDEQMERRLRDMDSMKITALPAAVLADEKGLPYAIVPGAERDVAGYVKRLEEGMAVRAARDAAFARAEGLQGLERAKALAAALQTVSENLRGKYVDVLAEIESLDPQNTLGYNGMVQRAERETQLKAEFRTMIEGFAGKLSPEELADCRRQIEEFMAANPDMSPEMLQACYLLISEGYALSRDFENCYLYVCKALEAAPDSPVARKTLVPSKQNFEQNILPLIRGQKAAEAPADAPAQK</sequence>